<dbReference type="AlphaFoldDB" id="A0A0E9Q3W5"/>
<dbReference type="EMBL" id="GBXM01097148">
    <property type="protein sequence ID" value="JAH11429.1"/>
    <property type="molecule type" value="Transcribed_RNA"/>
</dbReference>
<organism evidence="1">
    <name type="scientific">Anguilla anguilla</name>
    <name type="common">European freshwater eel</name>
    <name type="synonym">Muraena anguilla</name>
    <dbReference type="NCBI Taxonomy" id="7936"/>
    <lineage>
        <taxon>Eukaryota</taxon>
        <taxon>Metazoa</taxon>
        <taxon>Chordata</taxon>
        <taxon>Craniata</taxon>
        <taxon>Vertebrata</taxon>
        <taxon>Euteleostomi</taxon>
        <taxon>Actinopterygii</taxon>
        <taxon>Neopterygii</taxon>
        <taxon>Teleostei</taxon>
        <taxon>Anguilliformes</taxon>
        <taxon>Anguillidae</taxon>
        <taxon>Anguilla</taxon>
    </lineage>
</organism>
<reference evidence="1" key="1">
    <citation type="submission" date="2014-11" db="EMBL/GenBank/DDBJ databases">
        <authorList>
            <person name="Amaro Gonzalez C."/>
        </authorList>
    </citation>
    <scope>NUCLEOTIDE SEQUENCE</scope>
</reference>
<name>A0A0E9Q3W5_ANGAN</name>
<proteinExistence type="predicted"/>
<evidence type="ECO:0000313" key="1">
    <source>
        <dbReference type="EMBL" id="JAH11429.1"/>
    </source>
</evidence>
<sequence length="49" mass="5732">MSVKSKLQSWQLLYNPHITPLLLFSQTFTHSVLSFTVINDFHSHNTQPF</sequence>
<accession>A0A0E9Q3W5</accession>
<protein>
    <submittedName>
        <fullName evidence="1">Uncharacterized protein</fullName>
    </submittedName>
</protein>
<reference evidence="1" key="2">
    <citation type="journal article" date="2015" name="Fish Shellfish Immunol.">
        <title>Early steps in the European eel (Anguilla anguilla)-Vibrio vulnificus interaction in the gills: Role of the RtxA13 toxin.</title>
        <authorList>
            <person name="Callol A."/>
            <person name="Pajuelo D."/>
            <person name="Ebbesson L."/>
            <person name="Teles M."/>
            <person name="MacKenzie S."/>
            <person name="Amaro C."/>
        </authorList>
    </citation>
    <scope>NUCLEOTIDE SEQUENCE</scope>
</reference>